<comment type="caution">
    <text evidence="5">The sequence shown here is derived from an EMBL/GenBank/DDBJ whole genome shotgun (WGS) entry which is preliminary data.</text>
</comment>
<organism evidence="5 6">
    <name type="scientific">Alca torda</name>
    <name type="common">Razorbill</name>
    <dbReference type="NCBI Taxonomy" id="28689"/>
    <lineage>
        <taxon>Eukaryota</taxon>
        <taxon>Metazoa</taxon>
        <taxon>Chordata</taxon>
        <taxon>Craniata</taxon>
        <taxon>Vertebrata</taxon>
        <taxon>Euteleostomi</taxon>
        <taxon>Archelosauria</taxon>
        <taxon>Archosauria</taxon>
        <taxon>Dinosauria</taxon>
        <taxon>Saurischia</taxon>
        <taxon>Theropoda</taxon>
        <taxon>Coelurosauria</taxon>
        <taxon>Aves</taxon>
        <taxon>Neognathae</taxon>
        <taxon>Neoaves</taxon>
        <taxon>Charadriiformes</taxon>
        <taxon>Alcidae</taxon>
        <taxon>Alca</taxon>
    </lineage>
</organism>
<protein>
    <submittedName>
        <fullName evidence="5">TTL11 polyglutamylase</fullName>
    </submittedName>
</protein>
<keyword evidence="6" id="KW-1185">Reference proteome</keyword>
<evidence type="ECO:0000313" key="5">
    <source>
        <dbReference type="EMBL" id="NWX68668.1"/>
    </source>
</evidence>
<dbReference type="GO" id="GO:0000226">
    <property type="term" value="P:microtubule cytoskeleton organization"/>
    <property type="evidence" value="ECO:0007669"/>
    <property type="project" value="TreeGrafter"/>
</dbReference>
<feature type="region of interest" description="Disordered" evidence="4">
    <location>
        <begin position="398"/>
        <end position="420"/>
    </location>
</feature>
<keyword evidence="2" id="KW-0547">Nucleotide-binding</keyword>
<feature type="non-terminal residue" evidence="5">
    <location>
        <position position="1"/>
    </location>
</feature>
<dbReference type="GO" id="GO:0070740">
    <property type="term" value="F:tubulin-glutamic acid ligase activity"/>
    <property type="evidence" value="ECO:0007669"/>
    <property type="project" value="TreeGrafter"/>
</dbReference>
<dbReference type="Pfam" id="PF03133">
    <property type="entry name" value="TTL"/>
    <property type="match status" value="1"/>
</dbReference>
<sequence>QFPFGRRLPCDIYWHGVSFHDNDIFSGQVNKFPGMTEMVRKITLSRAVRTMQDLFPLEYNFYPRSWILPEEFPLFVDEVRMMKDSDPAWKPTFIVKPDGGCQGDGIYLIKDPSDIRLTGSIQSRPAVVQEYICKPLLVDKLKFDIRLYVLLKSLEPLEIYIAKDGLSRFCTEPYQEPTLKNLHQVFMHLTNYSLNIHSGNFIHSDNVNTGSKRTFSSILCRLSSRGADVKKLWSDIISLVIKTIIALTPELKVYYQSDIPAGKPGPTCFQILGFDILLMKNLKPMLLEVNANPSMRIEHEQELSPGVFENVPSPVDEEVKVAVIRDTLRLVDPQKKKRKDVHNCIMFHRDSLLRAVSAFCIMWGMKDKQHKHHSLKLSLKLKFYLKLGSCQTLEEASEAKEEAREAGAGDGGERGGSRSPEAALPSLCLKQVFPKYARQFSYLRLVDRVAALFIRFLGVKGTTKLGPTGFRTFIRNCKLSNSNFSMASVDILYIDITRRWNSMGIDHKESGMCLQAFVEAFFCLAQKKYKSLPLHEQVASLIDFCEYHLAALDEKRLVCGRG</sequence>
<dbReference type="Gene3D" id="3.30.470.20">
    <property type="entry name" value="ATP-grasp fold, B domain"/>
    <property type="match status" value="1"/>
</dbReference>
<dbReference type="AlphaFoldDB" id="A0A7K6YAN8"/>
<evidence type="ECO:0000256" key="4">
    <source>
        <dbReference type="SAM" id="MobiDB-lite"/>
    </source>
</evidence>
<dbReference type="PANTHER" id="PTHR12241">
    <property type="entry name" value="TUBULIN POLYGLUTAMYLASE"/>
    <property type="match status" value="1"/>
</dbReference>
<feature type="non-terminal residue" evidence="5">
    <location>
        <position position="562"/>
    </location>
</feature>
<keyword evidence="1" id="KW-0436">Ligase</keyword>
<dbReference type="GO" id="GO:0036064">
    <property type="term" value="C:ciliary basal body"/>
    <property type="evidence" value="ECO:0007669"/>
    <property type="project" value="TreeGrafter"/>
</dbReference>
<evidence type="ECO:0000313" key="6">
    <source>
        <dbReference type="Proteomes" id="UP000536033"/>
    </source>
</evidence>
<dbReference type="GO" id="GO:0005524">
    <property type="term" value="F:ATP binding"/>
    <property type="evidence" value="ECO:0007669"/>
    <property type="project" value="UniProtKB-KW"/>
</dbReference>
<dbReference type="Proteomes" id="UP000536033">
    <property type="component" value="Unassembled WGS sequence"/>
</dbReference>
<dbReference type="PROSITE" id="PS51221">
    <property type="entry name" value="TTL"/>
    <property type="match status" value="1"/>
</dbReference>
<dbReference type="EMBL" id="VZSD01001547">
    <property type="protein sequence ID" value="NWX68668.1"/>
    <property type="molecule type" value="Genomic_DNA"/>
</dbReference>
<keyword evidence="3" id="KW-0067">ATP-binding</keyword>
<dbReference type="GO" id="GO:0015631">
    <property type="term" value="F:tubulin binding"/>
    <property type="evidence" value="ECO:0007669"/>
    <property type="project" value="TreeGrafter"/>
</dbReference>
<evidence type="ECO:0000256" key="1">
    <source>
        <dbReference type="ARBA" id="ARBA00022598"/>
    </source>
</evidence>
<dbReference type="InterPro" id="IPR004344">
    <property type="entry name" value="TTL/TTLL_fam"/>
</dbReference>
<evidence type="ECO:0000256" key="2">
    <source>
        <dbReference type="ARBA" id="ARBA00022741"/>
    </source>
</evidence>
<gene>
    <name evidence="5" type="primary">Ttll11</name>
    <name evidence="5" type="ORF">ALCTOR_R12704</name>
</gene>
<dbReference type="SUPFAM" id="SSF56059">
    <property type="entry name" value="Glutathione synthetase ATP-binding domain-like"/>
    <property type="match status" value="1"/>
</dbReference>
<feature type="compositionally biased region" description="Basic and acidic residues" evidence="4">
    <location>
        <begin position="398"/>
        <end position="416"/>
    </location>
</feature>
<name>A0A7K6YAN8_ALCTO</name>
<proteinExistence type="predicted"/>
<reference evidence="5 6" key="1">
    <citation type="submission" date="2019-09" db="EMBL/GenBank/DDBJ databases">
        <title>Bird 10,000 Genomes (B10K) Project - Family phase.</title>
        <authorList>
            <person name="Zhang G."/>
        </authorList>
    </citation>
    <scope>NUCLEOTIDE SEQUENCE [LARGE SCALE GENOMIC DNA]</scope>
    <source>
        <strain evidence="5">OUT-0003</strain>
        <tissue evidence="5">Muscle</tissue>
    </source>
</reference>
<accession>A0A7K6YAN8</accession>
<dbReference type="PANTHER" id="PTHR12241:SF154">
    <property type="entry name" value="TUBULIN POLYGLUTAMYLASE TTLL11"/>
    <property type="match status" value="1"/>
</dbReference>
<evidence type="ECO:0000256" key="3">
    <source>
        <dbReference type="ARBA" id="ARBA00022840"/>
    </source>
</evidence>